<dbReference type="Pfam" id="PF00646">
    <property type="entry name" value="F-box"/>
    <property type="match status" value="1"/>
</dbReference>
<dbReference type="InterPro" id="IPR032675">
    <property type="entry name" value="LRR_dom_sf"/>
</dbReference>
<dbReference type="InterPro" id="IPR053781">
    <property type="entry name" value="F-box_AtFBL13-like"/>
</dbReference>
<dbReference type="SUPFAM" id="SSF52047">
    <property type="entry name" value="RNI-like"/>
    <property type="match status" value="1"/>
</dbReference>
<dbReference type="STRING" id="4565.A0A3B6QDE0"/>
<dbReference type="PANTHER" id="PTHR32141">
    <property type="match status" value="1"/>
</dbReference>
<dbReference type="Pfam" id="PF24758">
    <property type="entry name" value="LRR_At5g56370"/>
    <property type="match status" value="1"/>
</dbReference>
<dbReference type="AlphaFoldDB" id="A0A3B6QDE0"/>
<dbReference type="CDD" id="cd22160">
    <property type="entry name" value="F-box_AtFBL13-like"/>
    <property type="match status" value="1"/>
</dbReference>
<gene>
    <name evidence="4" type="primary">LOC123143741</name>
</gene>
<evidence type="ECO:0000313" key="5">
    <source>
        <dbReference type="Proteomes" id="UP000019116"/>
    </source>
</evidence>
<feature type="region of interest" description="Disordered" evidence="1">
    <location>
        <begin position="55"/>
        <end position="99"/>
    </location>
</feature>
<dbReference type="GeneID" id="123143741"/>
<dbReference type="InterPro" id="IPR055302">
    <property type="entry name" value="F-box_dom-containing"/>
</dbReference>
<feature type="region of interest" description="Disordered" evidence="1">
    <location>
        <begin position="489"/>
        <end position="553"/>
    </location>
</feature>
<dbReference type="Pfam" id="PF08387">
    <property type="entry name" value="FBD"/>
    <property type="match status" value="1"/>
</dbReference>
<name>A0A3B6QDE0_WHEAT</name>
<dbReference type="Proteomes" id="UP000019116">
    <property type="component" value="Chromosome 6D"/>
</dbReference>
<organism evidence="4">
    <name type="scientific">Triticum aestivum</name>
    <name type="common">Wheat</name>
    <dbReference type="NCBI Taxonomy" id="4565"/>
    <lineage>
        <taxon>Eukaryota</taxon>
        <taxon>Viridiplantae</taxon>
        <taxon>Streptophyta</taxon>
        <taxon>Embryophyta</taxon>
        <taxon>Tracheophyta</taxon>
        <taxon>Spermatophyta</taxon>
        <taxon>Magnoliopsida</taxon>
        <taxon>Liliopsida</taxon>
        <taxon>Poales</taxon>
        <taxon>Poaceae</taxon>
        <taxon>BOP clade</taxon>
        <taxon>Pooideae</taxon>
        <taxon>Triticodae</taxon>
        <taxon>Triticeae</taxon>
        <taxon>Triticinae</taxon>
        <taxon>Triticum</taxon>
    </lineage>
</organism>
<protein>
    <recommendedName>
        <fullName evidence="6">F-box domain-containing protein</fullName>
    </recommendedName>
</protein>
<dbReference type="Gramene" id="TraesCAD_scaffold_098930_01G000200.1">
    <property type="protein sequence ID" value="TraesCAD_scaffold_098930_01G000200.1"/>
    <property type="gene ID" value="TraesCAD_scaffold_098930_01G000200"/>
</dbReference>
<dbReference type="SMART" id="SM00579">
    <property type="entry name" value="FBD"/>
    <property type="match status" value="1"/>
</dbReference>
<evidence type="ECO:0008006" key="6">
    <source>
        <dbReference type="Google" id="ProtNLM"/>
    </source>
</evidence>
<dbReference type="Gramene" id="TraesSYM6D03G03622310.1">
    <property type="protein sequence ID" value="TraesSYM6D03G03622310.1"/>
    <property type="gene ID" value="TraesSYM6D03G03622310"/>
</dbReference>
<evidence type="ECO:0000256" key="1">
    <source>
        <dbReference type="SAM" id="MobiDB-lite"/>
    </source>
</evidence>
<dbReference type="OrthoDB" id="612216at2759"/>
<feature type="compositionally biased region" description="Low complexity" evidence="1">
    <location>
        <begin position="518"/>
        <end position="542"/>
    </location>
</feature>
<dbReference type="Gramene" id="TraesROB_scaffold_091933_01G000200.1">
    <property type="protein sequence ID" value="TraesROB_scaffold_091933_01G000200.1"/>
    <property type="gene ID" value="TraesROB_scaffold_091933_01G000200"/>
</dbReference>
<keyword evidence="5" id="KW-1185">Reference proteome</keyword>
<accession>A0A3B6QDE0</accession>
<dbReference type="OMA" id="GPCECLE"/>
<dbReference type="Gramene" id="TraesCLE_scaffold_091226_01G000100.1">
    <property type="protein sequence ID" value="TraesCLE_scaffold_091226_01G000100.1"/>
    <property type="gene ID" value="TraesCLE_scaffold_091226_01G000100"/>
</dbReference>
<evidence type="ECO:0000259" key="3">
    <source>
        <dbReference type="SMART" id="SM00579"/>
    </source>
</evidence>
<dbReference type="Gramene" id="TraesMAC6D03G03673990.1">
    <property type="protein sequence ID" value="TraesMAC6D03G03673990.1"/>
    <property type="gene ID" value="TraesMAC6D03G03673990"/>
</dbReference>
<dbReference type="SUPFAM" id="SSF81383">
    <property type="entry name" value="F-box domain"/>
    <property type="match status" value="1"/>
</dbReference>
<dbReference type="Gramene" id="TraesRN6D0100244200.1">
    <property type="protein sequence ID" value="TraesRN6D0100244200.1"/>
    <property type="gene ID" value="TraesRN6D0100244200"/>
</dbReference>
<dbReference type="PANTHER" id="PTHR32141:SF61">
    <property type="entry name" value="OS01G0598400 PROTEIN"/>
    <property type="match status" value="1"/>
</dbReference>
<dbReference type="Gene3D" id="3.80.10.10">
    <property type="entry name" value="Ribonuclease Inhibitor"/>
    <property type="match status" value="1"/>
</dbReference>
<dbReference type="Gramene" id="TraesSTA6D03G03669350.1">
    <property type="protein sequence ID" value="TraesSTA6D03G03669350.1"/>
    <property type="gene ID" value="TraesSTA6D03G03669350"/>
</dbReference>
<feature type="domain" description="F-box" evidence="2">
    <location>
        <begin position="103"/>
        <end position="143"/>
    </location>
</feature>
<evidence type="ECO:0000259" key="2">
    <source>
        <dbReference type="SMART" id="SM00256"/>
    </source>
</evidence>
<dbReference type="KEGG" id="taes:123143741"/>
<dbReference type="InterPro" id="IPR006566">
    <property type="entry name" value="FBD"/>
</dbReference>
<dbReference type="EnsemblPlants" id="TraesCS6D02G101700.1">
    <property type="protein sequence ID" value="TraesCS6D02G101700.1"/>
    <property type="gene ID" value="TraesCS6D02G101700"/>
</dbReference>
<dbReference type="Gramene" id="TraesJUL6D03G03708270.1">
    <property type="protein sequence ID" value="TraesJUL6D03G03708270.1"/>
    <property type="gene ID" value="TraesJUL6D03G03708270"/>
</dbReference>
<dbReference type="InterPro" id="IPR055411">
    <property type="entry name" value="LRR_FXL15/At3g58940/PEG3-like"/>
</dbReference>
<sequence>MDAAAGEGGGGGFANYAEIAAHFNNLALAVLSAQDRIDSIVPYLISLLPPPFVPAPDADDSSNSDDDHFSLTSSDSEDGVADDRPAAAQTAQDDDGRDHISRLPDDLLSNIISRLPTNEAARTMVLSTRWRCVWAATPLLVDDAHLRAADGLCELRAVRAVSRCVAAHPGPVLAARVTRLSFDQHEYALQQLIANLAARNIQDLILFNRPWPLDLPLPGDILSCASLTRLYIGLWRWRFPDTTANSPAFPNLQELGLFHTIIEDREVDPLLAHCPKLKILSFAMAYSFPSCLRIRSRSLRIVVEWLCSVDEVIIEDAPCLERLFFESFADRRPVKIVHAPRLEVLGFLDLQLHALEIGGIVIRAGMNVRASAMLPSLKILAVKVQFSHATEAKMLHTLLRCFPHLQTLHVMFQSIGSRSPDSVDRADFWQSLGTCDCLESHLETLVLHGFQGLECEQLFVSYILEKGKVLKTLSVVCVDIEDVGVEEGPISGSVDESNVSSGGRSSGDDVVMEGGLMSGSVDEGDISSGGSSSSDDVVTEGGPMSGSIGEANAPSVGSSGNDMIYFCPAASCWSFQNAIDLSVEDPFCVLLRQARITYVAAE</sequence>
<dbReference type="Gramene" id="TraesARI6D03G03639430.1">
    <property type="protein sequence ID" value="TraesARI6D03G03639430.1"/>
    <property type="gene ID" value="TraesARI6D03G03639430"/>
</dbReference>
<dbReference type="Gene3D" id="1.20.1280.50">
    <property type="match status" value="1"/>
</dbReference>
<dbReference type="Gramene" id="TraesLAC6D03G03625870.1">
    <property type="protein sequence ID" value="TraesLAC6D03G03625870.1"/>
    <property type="gene ID" value="TraesLAC6D03G03625870"/>
</dbReference>
<dbReference type="Gramene" id="TraesWEE_scaffold_088222_01G000100.1">
    <property type="protein sequence ID" value="TraesWEE_scaffold_088222_01G000100.1"/>
    <property type="gene ID" value="TraesWEE_scaffold_088222_01G000100"/>
</dbReference>
<proteinExistence type="predicted"/>
<reference evidence="4" key="1">
    <citation type="submission" date="2018-08" db="EMBL/GenBank/DDBJ databases">
        <authorList>
            <person name="Rossello M."/>
        </authorList>
    </citation>
    <scope>NUCLEOTIDE SEQUENCE [LARGE SCALE GENOMIC DNA]</scope>
    <source>
        <strain evidence="4">cv. Chinese Spring</strain>
    </source>
</reference>
<dbReference type="InterPro" id="IPR036047">
    <property type="entry name" value="F-box-like_dom_sf"/>
</dbReference>
<dbReference type="RefSeq" id="XP_044418641.1">
    <property type="nucleotide sequence ID" value="XM_044562706.1"/>
</dbReference>
<dbReference type="Gramene" id="TraesNOR6D03G03715810.1">
    <property type="protein sequence ID" value="TraesNOR6D03G03715810.1"/>
    <property type="gene ID" value="TraesNOR6D03G03715810"/>
</dbReference>
<dbReference type="InterPro" id="IPR001810">
    <property type="entry name" value="F-box_dom"/>
</dbReference>
<dbReference type="Gramene" id="TraesLDM6D03G03679090.1">
    <property type="protein sequence ID" value="TraesLDM6D03G03679090.1"/>
    <property type="gene ID" value="TraesLDM6D03G03679090"/>
</dbReference>
<dbReference type="Gramene" id="TraesCS6D02G101700.1">
    <property type="protein sequence ID" value="TraesCS6D02G101700.1"/>
    <property type="gene ID" value="TraesCS6D02G101700"/>
</dbReference>
<evidence type="ECO:0000313" key="4">
    <source>
        <dbReference type="EnsemblPlants" id="TraesCS6D02G101700.1"/>
    </source>
</evidence>
<dbReference type="SMART" id="SM00256">
    <property type="entry name" value="FBOX"/>
    <property type="match status" value="1"/>
</dbReference>
<feature type="domain" description="FBD" evidence="3">
    <location>
        <begin position="436"/>
        <end position="513"/>
    </location>
</feature>
<reference evidence="4" key="2">
    <citation type="submission" date="2018-10" db="UniProtKB">
        <authorList>
            <consortium name="EnsemblPlants"/>
        </authorList>
    </citation>
    <scope>IDENTIFICATION</scope>
</reference>
<dbReference type="Gramene" id="TraesCS6D03G0219500.1">
    <property type="protein sequence ID" value="TraesCS6D03G0219500.1.CDS"/>
    <property type="gene ID" value="TraesCS6D03G0219500"/>
</dbReference>